<evidence type="ECO:0008006" key="3">
    <source>
        <dbReference type="Google" id="ProtNLM"/>
    </source>
</evidence>
<accession>A0A9X2KWP7</accession>
<dbReference type="RefSeq" id="WP_241550180.1">
    <property type="nucleotide sequence ID" value="NZ_JANCNS010000001.1"/>
</dbReference>
<comment type="caution">
    <text evidence="1">The sequence shown here is derived from an EMBL/GenBank/DDBJ whole genome shotgun (WGS) entry which is preliminary data.</text>
</comment>
<evidence type="ECO:0000313" key="2">
    <source>
        <dbReference type="Proteomes" id="UP001155280"/>
    </source>
</evidence>
<keyword evidence="2" id="KW-1185">Reference proteome</keyword>
<dbReference type="EMBL" id="JANCNS010000001">
    <property type="protein sequence ID" value="MCP9199679.1"/>
    <property type="molecule type" value="Genomic_DNA"/>
</dbReference>
<evidence type="ECO:0000313" key="1">
    <source>
        <dbReference type="EMBL" id="MCP9199679.1"/>
    </source>
</evidence>
<gene>
    <name evidence="1" type="ORF">MKO06_07165</name>
</gene>
<reference evidence="1" key="1">
    <citation type="submission" date="2022-07" db="EMBL/GenBank/DDBJ databases">
        <title>Gramela sediminis sp. nov., isolated from deep-sea sediment of the Indian Ocean.</title>
        <authorList>
            <person name="Shi H."/>
        </authorList>
    </citation>
    <scope>NUCLEOTIDE SEQUENCE</scope>
    <source>
        <strain evidence="1">GC03-9</strain>
    </source>
</reference>
<name>A0A9X2KWP7_9FLAO</name>
<organism evidence="1 2">
    <name type="scientific">Christiangramia oceanisediminis</name>
    <dbReference type="NCBI Taxonomy" id="2920386"/>
    <lineage>
        <taxon>Bacteria</taxon>
        <taxon>Pseudomonadati</taxon>
        <taxon>Bacteroidota</taxon>
        <taxon>Flavobacteriia</taxon>
        <taxon>Flavobacteriales</taxon>
        <taxon>Flavobacteriaceae</taxon>
        <taxon>Christiangramia</taxon>
    </lineage>
</organism>
<sequence length="75" mass="8742">MSIQDKKIELIQWLSTLEDQSVIDKIIELRESEKANWWDDLSQAEKDSIEKGISDADAGKLKPHAKARDLYEKWL</sequence>
<protein>
    <recommendedName>
        <fullName evidence="3">Addiction module component</fullName>
    </recommendedName>
</protein>
<proteinExistence type="predicted"/>
<dbReference type="Proteomes" id="UP001155280">
    <property type="component" value="Unassembled WGS sequence"/>
</dbReference>
<dbReference type="AlphaFoldDB" id="A0A9X2KWP7"/>